<keyword evidence="5" id="KW-0408">Iron</keyword>
<keyword evidence="4" id="KW-0479">Metal-binding</keyword>
<evidence type="ECO:0000313" key="9">
    <source>
        <dbReference type="Proteomes" id="UP000886814"/>
    </source>
</evidence>
<dbReference type="Proteomes" id="UP000886814">
    <property type="component" value="Unassembled WGS sequence"/>
</dbReference>
<dbReference type="GO" id="GO:0046872">
    <property type="term" value="F:metal ion binding"/>
    <property type="evidence" value="ECO:0007669"/>
    <property type="project" value="UniProtKB-KW"/>
</dbReference>
<dbReference type="Pfam" id="PF13186">
    <property type="entry name" value="SPASM"/>
    <property type="match status" value="1"/>
</dbReference>
<dbReference type="InterPro" id="IPR023885">
    <property type="entry name" value="4Fe4S-binding_SPASM_dom"/>
</dbReference>
<dbReference type="GO" id="GO:0003824">
    <property type="term" value="F:catalytic activity"/>
    <property type="evidence" value="ECO:0007669"/>
    <property type="project" value="InterPro"/>
</dbReference>
<dbReference type="CDD" id="cd01335">
    <property type="entry name" value="Radical_SAM"/>
    <property type="match status" value="1"/>
</dbReference>
<protein>
    <submittedName>
        <fullName evidence="8">Radical SAM protein</fullName>
    </submittedName>
</protein>
<dbReference type="InterPro" id="IPR017200">
    <property type="entry name" value="PqqE-like"/>
</dbReference>
<keyword evidence="6" id="KW-0411">Iron-sulfur</keyword>
<name>A0A9D1PEG6_9FIRM</name>
<dbReference type="InterPro" id="IPR006638">
    <property type="entry name" value="Elp3/MiaA/NifB-like_rSAM"/>
</dbReference>
<evidence type="ECO:0000256" key="1">
    <source>
        <dbReference type="ARBA" id="ARBA00001966"/>
    </source>
</evidence>
<dbReference type="AlphaFoldDB" id="A0A9D1PEG6"/>
<keyword evidence="2" id="KW-0004">4Fe-4S</keyword>
<dbReference type="PIRSF" id="PIRSF037420">
    <property type="entry name" value="PQQ_syn_pqqE"/>
    <property type="match status" value="1"/>
</dbReference>
<dbReference type="PANTHER" id="PTHR11228">
    <property type="entry name" value="RADICAL SAM DOMAIN PROTEIN"/>
    <property type="match status" value="1"/>
</dbReference>
<dbReference type="NCBIfam" id="TIGR04085">
    <property type="entry name" value="rSAM_more_4Fe4S"/>
    <property type="match status" value="1"/>
</dbReference>
<proteinExistence type="predicted"/>
<dbReference type="SMART" id="SM00729">
    <property type="entry name" value="Elp3"/>
    <property type="match status" value="1"/>
</dbReference>
<evidence type="ECO:0000256" key="5">
    <source>
        <dbReference type="ARBA" id="ARBA00023004"/>
    </source>
</evidence>
<reference evidence="8" key="2">
    <citation type="submission" date="2021-04" db="EMBL/GenBank/DDBJ databases">
        <authorList>
            <person name="Gilroy R."/>
        </authorList>
    </citation>
    <scope>NUCLEOTIDE SEQUENCE</scope>
    <source>
        <strain evidence="8">CHK195-9823</strain>
    </source>
</reference>
<dbReference type="SFLD" id="SFLDG01386">
    <property type="entry name" value="main_SPASM_domain-containing"/>
    <property type="match status" value="1"/>
</dbReference>
<reference evidence="8" key="1">
    <citation type="journal article" date="2021" name="PeerJ">
        <title>Extensive microbial diversity within the chicken gut microbiome revealed by metagenomics and culture.</title>
        <authorList>
            <person name="Gilroy R."/>
            <person name="Ravi A."/>
            <person name="Getino M."/>
            <person name="Pursley I."/>
            <person name="Horton D.L."/>
            <person name="Alikhan N.F."/>
            <person name="Baker D."/>
            <person name="Gharbi K."/>
            <person name="Hall N."/>
            <person name="Watson M."/>
            <person name="Adriaenssens E.M."/>
            <person name="Foster-Nyarko E."/>
            <person name="Jarju S."/>
            <person name="Secka A."/>
            <person name="Antonio M."/>
            <person name="Oren A."/>
            <person name="Chaudhuri R.R."/>
            <person name="La Ragione R."/>
            <person name="Hildebrand F."/>
            <person name="Pallen M.J."/>
        </authorList>
    </citation>
    <scope>NUCLEOTIDE SEQUENCE</scope>
    <source>
        <strain evidence="8">CHK195-9823</strain>
    </source>
</reference>
<dbReference type="InterPro" id="IPR013785">
    <property type="entry name" value="Aldolase_TIM"/>
</dbReference>
<dbReference type="GO" id="GO:0051539">
    <property type="term" value="F:4 iron, 4 sulfur cluster binding"/>
    <property type="evidence" value="ECO:0007669"/>
    <property type="project" value="UniProtKB-KW"/>
</dbReference>
<sequence length="335" mass="38202">MKKEEFYFQWHFMNSCNLRCAHCYQEGYHYEDLPLDKLLQIGDQITTALRKWNMLGRISLTGGEPFLSPHILTLVDFLEKSDEIKQFDILTNGTCITDEHIAALVQSKKLHQIQISLDGPIEEIHDGVRGKGTFRKVLETIKKLQANNIEVSFMFTLMRQNKEYALQIIDFAEQCNVNAVTVERVTPCGHSSLDDILSKEEIKSIYEGITVRANEINSKLTVRRLRPLWINTAHLDCTGNEKIGGFCPVGLTSLAILWDGTVLPCRRLEIPIGNILEDGLFKIWYDSDILWQIRDKNNLKGKCHGCVNVERCGGCRAIAYATTGDYMGEDIQCWI</sequence>
<evidence type="ECO:0000256" key="2">
    <source>
        <dbReference type="ARBA" id="ARBA00022485"/>
    </source>
</evidence>
<evidence type="ECO:0000256" key="6">
    <source>
        <dbReference type="ARBA" id="ARBA00023014"/>
    </source>
</evidence>
<dbReference type="CDD" id="cd21123">
    <property type="entry name" value="SPASM_MftC-like"/>
    <property type="match status" value="1"/>
</dbReference>
<dbReference type="SFLD" id="SFLDG01067">
    <property type="entry name" value="SPASM/twitch_domain_containing"/>
    <property type="match status" value="1"/>
</dbReference>
<dbReference type="PANTHER" id="PTHR11228:SF7">
    <property type="entry name" value="PQQA PEPTIDE CYCLASE"/>
    <property type="match status" value="1"/>
</dbReference>
<dbReference type="EMBL" id="DXIQ01000083">
    <property type="protein sequence ID" value="HIV39725.1"/>
    <property type="molecule type" value="Genomic_DNA"/>
</dbReference>
<keyword evidence="3" id="KW-0949">S-adenosyl-L-methionine</keyword>
<feature type="domain" description="Radical SAM core" evidence="7">
    <location>
        <begin position="2"/>
        <end position="219"/>
    </location>
</feature>
<dbReference type="Gene3D" id="3.20.20.70">
    <property type="entry name" value="Aldolase class I"/>
    <property type="match status" value="1"/>
</dbReference>
<accession>A0A9D1PEG6</accession>
<gene>
    <name evidence="8" type="ORF">H9747_12150</name>
</gene>
<comment type="cofactor">
    <cofactor evidence="1">
        <name>[4Fe-4S] cluster</name>
        <dbReference type="ChEBI" id="CHEBI:49883"/>
    </cofactor>
</comment>
<evidence type="ECO:0000313" key="8">
    <source>
        <dbReference type="EMBL" id="HIV39725.1"/>
    </source>
</evidence>
<evidence type="ECO:0000259" key="7">
    <source>
        <dbReference type="PROSITE" id="PS51918"/>
    </source>
</evidence>
<evidence type="ECO:0000256" key="3">
    <source>
        <dbReference type="ARBA" id="ARBA00022691"/>
    </source>
</evidence>
<evidence type="ECO:0000256" key="4">
    <source>
        <dbReference type="ARBA" id="ARBA00022723"/>
    </source>
</evidence>
<dbReference type="SFLD" id="SFLDS00029">
    <property type="entry name" value="Radical_SAM"/>
    <property type="match status" value="1"/>
</dbReference>
<dbReference type="InterPro" id="IPR050377">
    <property type="entry name" value="Radical_SAM_PqqE_MftC-like"/>
</dbReference>
<comment type="caution">
    <text evidence="8">The sequence shown here is derived from an EMBL/GenBank/DDBJ whole genome shotgun (WGS) entry which is preliminary data.</text>
</comment>
<dbReference type="InterPro" id="IPR007197">
    <property type="entry name" value="rSAM"/>
</dbReference>
<dbReference type="SUPFAM" id="SSF102114">
    <property type="entry name" value="Radical SAM enzymes"/>
    <property type="match status" value="1"/>
</dbReference>
<organism evidence="8 9">
    <name type="scientific">Candidatus Blautia stercorigallinarum</name>
    <dbReference type="NCBI Taxonomy" id="2838501"/>
    <lineage>
        <taxon>Bacteria</taxon>
        <taxon>Bacillati</taxon>
        <taxon>Bacillota</taxon>
        <taxon>Clostridia</taxon>
        <taxon>Lachnospirales</taxon>
        <taxon>Lachnospiraceae</taxon>
        <taxon>Blautia</taxon>
    </lineage>
</organism>
<dbReference type="Pfam" id="PF04055">
    <property type="entry name" value="Radical_SAM"/>
    <property type="match status" value="1"/>
</dbReference>
<dbReference type="PROSITE" id="PS51918">
    <property type="entry name" value="RADICAL_SAM"/>
    <property type="match status" value="1"/>
</dbReference>
<dbReference type="InterPro" id="IPR058240">
    <property type="entry name" value="rSAM_sf"/>
</dbReference>